<keyword evidence="4" id="KW-0963">Cytoplasm</keyword>
<comment type="subcellular location">
    <subcellularLocation>
        <location evidence="2">Cytoplasm</location>
        <location evidence="2">Cytoskeleton</location>
        <location evidence="2">Spindle</location>
    </subcellularLocation>
    <subcellularLocation>
        <location evidence="1">Nucleus</location>
    </subcellularLocation>
</comment>
<evidence type="ECO:0000256" key="7">
    <source>
        <dbReference type="ARBA" id="ARBA00023242"/>
    </source>
</evidence>
<evidence type="ECO:0000256" key="5">
    <source>
        <dbReference type="ARBA" id="ARBA00022829"/>
    </source>
</evidence>
<accession>A0A4P9YRV2</accession>
<proteinExistence type="inferred from homology"/>
<dbReference type="GO" id="GO:0005634">
    <property type="term" value="C:nucleus"/>
    <property type="evidence" value="ECO:0007669"/>
    <property type="project" value="UniProtKB-SubCell"/>
</dbReference>
<keyword evidence="6" id="KW-0206">Cytoskeleton</keyword>
<evidence type="ECO:0000256" key="6">
    <source>
        <dbReference type="ARBA" id="ARBA00023212"/>
    </source>
</evidence>
<name>A0A4P9YRV2_9FUNG</name>
<reference evidence="11" key="1">
    <citation type="journal article" date="2018" name="Nat. Microbiol.">
        <title>Leveraging single-cell genomics to expand the fungal tree of life.</title>
        <authorList>
            <person name="Ahrendt S.R."/>
            <person name="Quandt C.A."/>
            <person name="Ciobanu D."/>
            <person name="Clum A."/>
            <person name="Salamov A."/>
            <person name="Andreopoulos B."/>
            <person name="Cheng J.F."/>
            <person name="Woyke T."/>
            <person name="Pelin A."/>
            <person name="Henrissat B."/>
            <person name="Reynolds N.K."/>
            <person name="Benny G.L."/>
            <person name="Smith M.E."/>
            <person name="James T.Y."/>
            <person name="Grigoriev I.V."/>
        </authorList>
    </citation>
    <scope>NUCLEOTIDE SEQUENCE [LARGE SCALE GENOMIC DNA]</scope>
    <source>
        <strain evidence="11">Benny S71-1</strain>
    </source>
</reference>
<dbReference type="Gene3D" id="6.10.250.2990">
    <property type="match status" value="1"/>
</dbReference>
<feature type="domain" description="Inner centromere protein ARK-binding" evidence="9">
    <location>
        <begin position="26"/>
        <end position="85"/>
    </location>
</feature>
<dbReference type="PANTHER" id="PTHR13142">
    <property type="entry name" value="INNER CENTROMERE PROTEIN"/>
    <property type="match status" value="1"/>
</dbReference>
<dbReference type="GO" id="GO:0007059">
    <property type="term" value="P:chromosome segregation"/>
    <property type="evidence" value="ECO:0007669"/>
    <property type="project" value="UniProtKB-KW"/>
</dbReference>
<sequence length="122" mass="14313">MPQDEFTSIAVVSKKATGEISYDLPEIDSDYTDDDRTPQRPSASSQNVPHWAQPTNLTQQLRQQQTIDPDRIFGRVEPIRMEAIFNKRDQKFRHRTSSAHWIGTDQLTEEEEQAYRERMGYR</sequence>
<evidence type="ECO:0000256" key="3">
    <source>
        <dbReference type="ARBA" id="ARBA00010042"/>
    </source>
</evidence>
<evidence type="ECO:0000256" key="2">
    <source>
        <dbReference type="ARBA" id="ARBA00004186"/>
    </source>
</evidence>
<comment type="similarity">
    <text evidence="3">Belongs to the INCENP family.</text>
</comment>
<dbReference type="EMBL" id="KZ991897">
    <property type="protein sequence ID" value="RKP22616.1"/>
    <property type="molecule type" value="Genomic_DNA"/>
</dbReference>
<dbReference type="OrthoDB" id="6123at2759"/>
<feature type="compositionally biased region" description="Low complexity" evidence="8">
    <location>
        <begin position="53"/>
        <end position="64"/>
    </location>
</feature>
<protein>
    <submittedName>
        <fullName evidence="10">Inner centromere protein</fullName>
    </submittedName>
</protein>
<dbReference type="Proteomes" id="UP000278143">
    <property type="component" value="Unassembled WGS sequence"/>
</dbReference>
<organism evidence="10 11">
    <name type="scientific">Syncephalis pseudoplumigaleata</name>
    <dbReference type="NCBI Taxonomy" id="1712513"/>
    <lineage>
        <taxon>Eukaryota</taxon>
        <taxon>Fungi</taxon>
        <taxon>Fungi incertae sedis</taxon>
        <taxon>Zoopagomycota</taxon>
        <taxon>Zoopagomycotina</taxon>
        <taxon>Zoopagomycetes</taxon>
        <taxon>Zoopagales</taxon>
        <taxon>Piptocephalidaceae</taxon>
        <taxon>Syncephalis</taxon>
    </lineage>
</organism>
<dbReference type="Pfam" id="PF03941">
    <property type="entry name" value="INCENP_ARK-bind"/>
    <property type="match status" value="1"/>
</dbReference>
<dbReference type="PANTHER" id="PTHR13142:SF1">
    <property type="entry name" value="INNER CENTROMERE PROTEIN"/>
    <property type="match status" value="1"/>
</dbReference>
<evidence type="ECO:0000313" key="10">
    <source>
        <dbReference type="EMBL" id="RKP22616.1"/>
    </source>
</evidence>
<evidence type="ECO:0000256" key="8">
    <source>
        <dbReference type="SAM" id="MobiDB-lite"/>
    </source>
</evidence>
<feature type="region of interest" description="Disordered" evidence="8">
    <location>
        <begin position="22"/>
        <end position="64"/>
    </location>
</feature>
<keyword evidence="5" id="KW-0159">Chromosome partition</keyword>
<feature type="compositionally biased region" description="Polar residues" evidence="8">
    <location>
        <begin position="39"/>
        <end position="48"/>
    </location>
</feature>
<gene>
    <name evidence="10" type="ORF">SYNPS1DRAFT_25588</name>
</gene>
<evidence type="ECO:0000256" key="4">
    <source>
        <dbReference type="ARBA" id="ARBA00022490"/>
    </source>
</evidence>
<keyword evidence="11" id="KW-1185">Reference proteome</keyword>
<keyword evidence="7" id="KW-0539">Nucleus</keyword>
<evidence type="ECO:0000259" key="9">
    <source>
        <dbReference type="Pfam" id="PF03941"/>
    </source>
</evidence>
<dbReference type="GO" id="GO:0005819">
    <property type="term" value="C:spindle"/>
    <property type="evidence" value="ECO:0007669"/>
    <property type="project" value="UniProtKB-SubCell"/>
</dbReference>
<dbReference type="InterPro" id="IPR005635">
    <property type="entry name" value="Inner_centromere_prot_ARK-bd"/>
</dbReference>
<evidence type="ECO:0000256" key="1">
    <source>
        <dbReference type="ARBA" id="ARBA00004123"/>
    </source>
</evidence>
<dbReference type="AlphaFoldDB" id="A0A4P9YRV2"/>
<evidence type="ECO:0000313" key="11">
    <source>
        <dbReference type="Proteomes" id="UP000278143"/>
    </source>
</evidence>